<sequence length="369" mass="40770">MDSKPVPGATELCEAVGGFSDFLFKQSTLRRYPEIVALAFWFRTANLKHIRNRLAPDDASKTVQRVFHIAPANVDTVFVYSLLLSVLSGNCNTVRVSERSGEVTWILIDMLNQYLDTQRGTLLKALICVVEYPAQHQAVTEQLSNWCDLRVVWGGDDAIKAISEIAPHTHQISFPNRYSVAVINATQQSDVAIHARALLADVLPFNQQACSSPKAIYWLNTQPALQEQFWREVATQLPTTNHQLSVGNKVGQHTDLQYLAASQGLKLAEEFADKSAFARIASVGPLGRCKVSEITSAMLEVHAGNGLILEQDIQSMNDIAYSTKLQTVSCTGTDTGIAPTGEHKRIVPLGKALEFNEVWDGVDLLKEFY</sequence>
<dbReference type="Proteomes" id="UP001218788">
    <property type="component" value="Unassembled WGS sequence"/>
</dbReference>
<keyword evidence="3" id="KW-1185">Reference proteome</keyword>
<keyword evidence="1" id="KW-0521">NADP</keyword>
<dbReference type="SUPFAM" id="SSF53720">
    <property type="entry name" value="ALDH-like"/>
    <property type="match status" value="1"/>
</dbReference>
<gene>
    <name evidence="2" type="ORF">OIK42_06765</name>
</gene>
<evidence type="ECO:0000313" key="3">
    <source>
        <dbReference type="Proteomes" id="UP001218788"/>
    </source>
</evidence>
<reference evidence="2 3" key="1">
    <citation type="submission" date="2022-10" db="EMBL/GenBank/DDBJ databases">
        <title>Alteromonas sp. chi3 Genome sequencing.</title>
        <authorList>
            <person name="Park S."/>
        </authorList>
    </citation>
    <scope>NUCLEOTIDE SEQUENCE [LARGE SCALE GENOMIC DNA]</scope>
    <source>
        <strain evidence="3">chi3</strain>
    </source>
</reference>
<dbReference type="InterPro" id="IPR008670">
    <property type="entry name" value="CoA_reduct_LuxC"/>
</dbReference>
<name>A0ABT5L246_9ALTE</name>
<dbReference type="Pfam" id="PF05893">
    <property type="entry name" value="LuxC"/>
    <property type="match status" value="1"/>
</dbReference>
<comment type="caution">
    <text evidence="2">The sequence shown here is derived from an EMBL/GenBank/DDBJ whole genome shotgun (WGS) entry which is preliminary data.</text>
</comment>
<dbReference type="EMBL" id="JAQQXP010000001">
    <property type="protein sequence ID" value="MDC8830466.1"/>
    <property type="molecule type" value="Genomic_DNA"/>
</dbReference>
<accession>A0ABT5L246</accession>
<dbReference type="RefSeq" id="WP_273639336.1">
    <property type="nucleotide sequence ID" value="NZ_JAQQXP010000001.1"/>
</dbReference>
<dbReference type="InterPro" id="IPR016161">
    <property type="entry name" value="Ald_DH/histidinol_DH"/>
</dbReference>
<protein>
    <submittedName>
        <fullName evidence="2">Acyl-CoA reductase</fullName>
    </submittedName>
</protein>
<organism evidence="2 3">
    <name type="scientific">Alteromonas gilva</name>
    <dbReference type="NCBI Taxonomy" id="2987522"/>
    <lineage>
        <taxon>Bacteria</taxon>
        <taxon>Pseudomonadati</taxon>
        <taxon>Pseudomonadota</taxon>
        <taxon>Gammaproteobacteria</taxon>
        <taxon>Alteromonadales</taxon>
        <taxon>Alteromonadaceae</taxon>
        <taxon>Alteromonas/Salinimonas group</taxon>
        <taxon>Alteromonas</taxon>
    </lineage>
</organism>
<proteinExistence type="predicted"/>
<evidence type="ECO:0000313" key="2">
    <source>
        <dbReference type="EMBL" id="MDC8830466.1"/>
    </source>
</evidence>
<evidence type="ECO:0000256" key="1">
    <source>
        <dbReference type="ARBA" id="ARBA00022857"/>
    </source>
</evidence>